<accession>T1ITS1</accession>
<keyword evidence="7" id="KW-1185">Reference proteome</keyword>
<dbReference type="Gene3D" id="3.40.30.10">
    <property type="entry name" value="Glutaredoxin"/>
    <property type="match status" value="1"/>
</dbReference>
<evidence type="ECO:0000259" key="4">
    <source>
        <dbReference type="Pfam" id="PF24508"/>
    </source>
</evidence>
<reference evidence="6" key="2">
    <citation type="submission" date="2015-02" db="UniProtKB">
        <authorList>
            <consortium name="EnsemblMetazoa"/>
        </authorList>
    </citation>
    <scope>IDENTIFICATION</scope>
</reference>
<dbReference type="SUPFAM" id="SSF52833">
    <property type="entry name" value="Thioredoxin-like"/>
    <property type="match status" value="1"/>
</dbReference>
<dbReference type="InterPro" id="IPR013766">
    <property type="entry name" value="Thioredoxin_domain"/>
</dbReference>
<dbReference type="EnsemblMetazoa" id="SMAR004526-RA">
    <property type="protein sequence ID" value="SMAR004526-PA"/>
    <property type="gene ID" value="SMAR004526"/>
</dbReference>
<evidence type="ECO:0000256" key="1">
    <source>
        <dbReference type="SAM" id="MobiDB-lite"/>
    </source>
</evidence>
<dbReference type="EMBL" id="JH431494">
    <property type="status" value="NOT_ANNOTATED_CDS"/>
    <property type="molecule type" value="Genomic_DNA"/>
</dbReference>
<dbReference type="STRING" id="126957.T1ITS1"/>
<evidence type="ECO:0000259" key="3">
    <source>
        <dbReference type="Pfam" id="PF00085"/>
    </source>
</evidence>
<dbReference type="Pfam" id="PF13848">
    <property type="entry name" value="Thioredoxin_6"/>
    <property type="match status" value="1"/>
</dbReference>
<dbReference type="Proteomes" id="UP000014500">
    <property type="component" value="Unassembled WGS sequence"/>
</dbReference>
<organism evidence="6 7">
    <name type="scientific">Strigamia maritima</name>
    <name type="common">European centipede</name>
    <name type="synonym">Geophilus maritimus</name>
    <dbReference type="NCBI Taxonomy" id="126957"/>
    <lineage>
        <taxon>Eukaryota</taxon>
        <taxon>Metazoa</taxon>
        <taxon>Ecdysozoa</taxon>
        <taxon>Arthropoda</taxon>
        <taxon>Myriapoda</taxon>
        <taxon>Chilopoda</taxon>
        <taxon>Pleurostigmophora</taxon>
        <taxon>Geophilomorpha</taxon>
        <taxon>Linotaeniidae</taxon>
        <taxon>Strigamia</taxon>
    </lineage>
</organism>
<feature type="compositionally biased region" description="Polar residues" evidence="1">
    <location>
        <begin position="947"/>
        <end position="1073"/>
    </location>
</feature>
<dbReference type="Pfam" id="PF00085">
    <property type="entry name" value="Thioredoxin"/>
    <property type="match status" value="1"/>
</dbReference>
<feature type="compositionally biased region" description="Basic residues" evidence="1">
    <location>
        <begin position="861"/>
        <end position="872"/>
    </location>
</feature>
<evidence type="ECO:0000313" key="6">
    <source>
        <dbReference type="EnsemblMetazoa" id="SMAR004526-PA"/>
    </source>
</evidence>
<proteinExistence type="predicted"/>
<feature type="compositionally biased region" description="Basic and acidic residues" evidence="1">
    <location>
        <begin position="817"/>
        <end position="860"/>
    </location>
</feature>
<feature type="region of interest" description="Disordered" evidence="1">
    <location>
        <begin position="1249"/>
        <end position="1277"/>
    </location>
</feature>
<dbReference type="InterPro" id="IPR057642">
    <property type="entry name" value="TXNDC16_2nd"/>
</dbReference>
<feature type="domain" description="TXNDC16 second thioredoxin-like" evidence="5">
    <location>
        <begin position="143"/>
        <end position="268"/>
    </location>
</feature>
<feature type="domain" description="Thioredoxin" evidence="3">
    <location>
        <begin position="396"/>
        <end position="489"/>
    </location>
</feature>
<feature type="signal peptide" evidence="2">
    <location>
        <begin position="1"/>
        <end position="27"/>
    </location>
</feature>
<feature type="chain" id="PRO_5004579544" evidence="2">
    <location>
        <begin position="28"/>
        <end position="1448"/>
    </location>
</feature>
<dbReference type="InterPro" id="IPR057639">
    <property type="entry name" value="TXNDC16_N"/>
</dbReference>
<feature type="compositionally biased region" description="Low complexity" evidence="1">
    <location>
        <begin position="1374"/>
        <end position="1392"/>
    </location>
</feature>
<protein>
    <submittedName>
        <fullName evidence="6">Uncharacterized protein</fullName>
    </submittedName>
</protein>
<dbReference type="InterPro" id="IPR036249">
    <property type="entry name" value="Thioredoxin-like_sf"/>
</dbReference>
<feature type="region of interest" description="Disordered" evidence="1">
    <location>
        <begin position="817"/>
        <end position="1090"/>
    </location>
</feature>
<sequence length="1448" mass="160349">MMVAFINCAPSFALIVVIFISFRQSLANSIIESVETLSYDEFKSFIDESSVRLVFFKQEVETPNVSSFMGEYALAAGDLKTYGIKLGLVLCQTVKAKIKYCNDDDTNEQFVYGFKKSNEKIALPLETLYDSNSIVSSALHLTLIQSVPIIQQLNERQQLESHCKGKCSIIFTFQRILGTHEHRIFIEAAFVNLNKFLFALTTNEVATIGLRRLQYEGDSNGILEEPAVWVLHCARIERNSLEDCPQSNYRHPIEKKPFLQFLQTISLPDWVIIPKGSNNISYDDYEKSKLHSAYFLYDDSTKENVKMLAPTIGLWFKGTVGVIGIHEKLVILNEYDNAYNFIIDQLRYSSTQPQEIGVIQQSSESLAQLDELQQDDEVAKYLHKYQLEHNEVTNDVKQLTDQTYPTFMKKNKTSVILYYLNWDTVSQIALQVFSKLLKTQPEFKNILYRIDCFEWTDVCSIANITSYPAIHIHAAGQSKLYQGPLKDRHLLLTTYLYQTPNPILLNNSQQVASFISGDTYFSEENQTIKLPAVVLIGMNNDSKINDTIVRIGVSEHGKISLGLCNGFVCAEIIENYSLKTPFAITFRPMDSFQKHEIMDTTFDYYNLFKFIVTSQKEIFPKLTVTNFAQIQETKKPLVILFRNVSDMLDVYNLIGKLLSTKIQPNFNFVWVDVREALGRSIYSAYLASSGAKCSFSILVIDHSKECFYIYSIDDWEMSNPFFMEWLKNIEKETQKPTGILPKGDWKPRLPGFDYLKFIDDDQVKDTEDKSNPEPVPEQGKLDARRIEQFKIPDQTTVYLKPTTQIIITTPTTLPIPKARDRAADARAADHRAADHKAADHKASDHKAADHKAVDHKAADHKSRRPQSRRRQRPPAAEARAAEAPAAEARAAEAPAAEAPAAEAPAAEAPAAEAPAAKESTTETPAAEEPTTKALTAEAPTLKPPTVEPQTVEPQTVEPQTVEPQTVEPQTVEPQTVEPQTVEPQTVEPQTVEPQTVEPQSVEPQSVEPQSVEPQTVEPQSVEPQSVEPQSVEPQTVEPQTVEPQTVEPQTVEPQTVEPQTVEPQTVEPQTVEPQTVELPTAEPPTAEQPITVVTESPPINLQPIAVETEGGKLELVTLSTLIFHSKTVNSAPLASSSLELHAKDSEVAITASSAQPAIQEIETPVPETPQLQSTDFSIAPTIQVVTVLTESVVTGDVTSIPIDVSVTESIISTSSNNPSIKATNIQNIPITETQSPAVQIKAAIETQNPAAQTETAKEIQAPAVQTETETNDPKEASSVIQVPAIQSEIKENKLVVIETIVTKTQPETTSKNVVAMTETSTIHSGFSHEIISHDEKVKNVNPVLITEIAVSKDKLSIATEHPVSDVPISISDQPPTKVPVSDVPVSTSDQSPTKILVSDVPVSTSDQPPTKNPVSDVPVSTNVPVVTNALVVTNEPVASVNPDAKVEQ</sequence>
<dbReference type="PANTHER" id="PTHR22699">
    <property type="entry name" value="THIOREDOXIN DOMAIN-CONTAINING PROTEIN 16"/>
    <property type="match status" value="1"/>
</dbReference>
<name>T1ITS1_STRMM</name>
<dbReference type="eggNOG" id="KOG0191">
    <property type="taxonomic scope" value="Eukaryota"/>
</dbReference>
<dbReference type="Pfam" id="PF24508">
    <property type="entry name" value="TXNDC16_N"/>
    <property type="match status" value="1"/>
</dbReference>
<evidence type="ECO:0000259" key="5">
    <source>
        <dbReference type="Pfam" id="PF24509"/>
    </source>
</evidence>
<dbReference type="PhylomeDB" id="T1ITS1"/>
<dbReference type="Pfam" id="PF24509">
    <property type="entry name" value="TXNDC16_2nd"/>
    <property type="match status" value="1"/>
</dbReference>
<feature type="domain" description="TXNDC16 N-terminal" evidence="4">
    <location>
        <begin position="33"/>
        <end position="139"/>
    </location>
</feature>
<feature type="region of interest" description="Disordered" evidence="1">
    <location>
        <begin position="764"/>
        <end position="785"/>
    </location>
</feature>
<dbReference type="PANTHER" id="PTHR22699:SF1">
    <property type="entry name" value="THIOREDOXIN DOMAIN-CONTAINING PROTEIN 16"/>
    <property type="match status" value="1"/>
</dbReference>
<feature type="region of interest" description="Disordered" evidence="1">
    <location>
        <begin position="1366"/>
        <end position="1419"/>
    </location>
</feature>
<dbReference type="InterPro" id="IPR040090">
    <property type="entry name" value="TXNDC16"/>
</dbReference>
<reference evidence="7" key="1">
    <citation type="submission" date="2011-05" db="EMBL/GenBank/DDBJ databases">
        <authorList>
            <person name="Richards S.R."/>
            <person name="Qu J."/>
            <person name="Jiang H."/>
            <person name="Jhangiani S.N."/>
            <person name="Agravi P."/>
            <person name="Goodspeed R."/>
            <person name="Gross S."/>
            <person name="Mandapat C."/>
            <person name="Jackson L."/>
            <person name="Mathew T."/>
            <person name="Pu L."/>
            <person name="Thornton R."/>
            <person name="Saada N."/>
            <person name="Wilczek-Boney K.B."/>
            <person name="Lee S."/>
            <person name="Kovar C."/>
            <person name="Wu Y."/>
            <person name="Scherer S.E."/>
            <person name="Worley K.C."/>
            <person name="Muzny D.M."/>
            <person name="Gibbs R."/>
        </authorList>
    </citation>
    <scope>NUCLEOTIDE SEQUENCE</scope>
    <source>
        <strain evidence="7">Brora</strain>
    </source>
</reference>
<evidence type="ECO:0000256" key="2">
    <source>
        <dbReference type="SAM" id="SignalP"/>
    </source>
</evidence>
<keyword evidence="2" id="KW-0732">Signal</keyword>
<evidence type="ECO:0000313" key="7">
    <source>
        <dbReference type="Proteomes" id="UP000014500"/>
    </source>
</evidence>
<dbReference type="HOGENOM" id="CLU_251490_0_0_1"/>
<dbReference type="CDD" id="cd02961">
    <property type="entry name" value="PDI_a_family"/>
    <property type="match status" value="1"/>
</dbReference>
<feature type="compositionally biased region" description="Low complexity" evidence="1">
    <location>
        <begin position="873"/>
        <end position="940"/>
    </location>
</feature>